<dbReference type="OrthoDB" id="9786954at2"/>
<protein>
    <recommendedName>
        <fullName evidence="4 9">N-(5'-phosphoribosyl)anthranilate isomerase</fullName>
        <shortName evidence="9">PRAI</shortName>
        <ecNumber evidence="3 9">5.3.1.24</ecNumber>
    </recommendedName>
</protein>
<accession>A0A4V2HS80</accession>
<organism evidence="11 12">
    <name type="scientific">Flagellimonas allohymeniacidonis</name>
    <dbReference type="NCBI Taxonomy" id="2517819"/>
    <lineage>
        <taxon>Bacteria</taxon>
        <taxon>Pseudomonadati</taxon>
        <taxon>Bacteroidota</taxon>
        <taxon>Flavobacteriia</taxon>
        <taxon>Flavobacteriales</taxon>
        <taxon>Flavobacteriaceae</taxon>
        <taxon>Flagellimonas</taxon>
    </lineage>
</organism>
<comment type="caution">
    <text evidence="11">The sequence shown here is derived from an EMBL/GenBank/DDBJ whole genome shotgun (WGS) entry which is preliminary data.</text>
</comment>
<evidence type="ECO:0000256" key="7">
    <source>
        <dbReference type="ARBA" id="ARBA00023141"/>
    </source>
</evidence>
<dbReference type="EMBL" id="SGIU01000002">
    <property type="protein sequence ID" value="TAI46730.1"/>
    <property type="molecule type" value="Genomic_DNA"/>
</dbReference>
<proteinExistence type="inferred from homology"/>
<dbReference type="Pfam" id="PF00697">
    <property type="entry name" value="PRAI"/>
    <property type="match status" value="2"/>
</dbReference>
<dbReference type="UniPathway" id="UPA00035">
    <property type="reaction ID" value="UER00042"/>
</dbReference>
<keyword evidence="7 9" id="KW-0057">Aromatic amino acid biosynthesis</keyword>
<reference evidence="11 12" key="1">
    <citation type="submission" date="2019-02" db="EMBL/GenBank/DDBJ databases">
        <title>Draft genome sequence of Muricauda sp. 176CP4-71.</title>
        <authorList>
            <person name="Park J.-S."/>
        </authorList>
    </citation>
    <scope>NUCLEOTIDE SEQUENCE [LARGE SCALE GENOMIC DNA]</scope>
    <source>
        <strain evidence="11 12">176CP4-71</strain>
    </source>
</reference>
<evidence type="ECO:0000256" key="5">
    <source>
        <dbReference type="ARBA" id="ARBA00022605"/>
    </source>
</evidence>
<dbReference type="CDD" id="cd00405">
    <property type="entry name" value="PRAI"/>
    <property type="match status" value="1"/>
</dbReference>
<evidence type="ECO:0000313" key="12">
    <source>
        <dbReference type="Proteomes" id="UP000291981"/>
    </source>
</evidence>
<dbReference type="InterPro" id="IPR044643">
    <property type="entry name" value="TrpF_fam"/>
</dbReference>
<dbReference type="HAMAP" id="MF_00135">
    <property type="entry name" value="PRAI"/>
    <property type="match status" value="1"/>
</dbReference>
<dbReference type="RefSeq" id="WP_130612660.1">
    <property type="nucleotide sequence ID" value="NZ_SGIU01000002.1"/>
</dbReference>
<keyword evidence="6 9" id="KW-0822">Tryptophan biosynthesis</keyword>
<evidence type="ECO:0000259" key="10">
    <source>
        <dbReference type="Pfam" id="PF00697"/>
    </source>
</evidence>
<dbReference type="AlphaFoldDB" id="A0A4V2HS80"/>
<evidence type="ECO:0000256" key="3">
    <source>
        <dbReference type="ARBA" id="ARBA00012572"/>
    </source>
</evidence>
<evidence type="ECO:0000256" key="4">
    <source>
        <dbReference type="ARBA" id="ARBA00022272"/>
    </source>
</evidence>
<dbReference type="Gene3D" id="3.20.20.70">
    <property type="entry name" value="Aldolase class I"/>
    <property type="match status" value="1"/>
</dbReference>
<evidence type="ECO:0000256" key="1">
    <source>
        <dbReference type="ARBA" id="ARBA00001164"/>
    </source>
</evidence>
<keyword evidence="5 9" id="KW-0028">Amino-acid biosynthesis</keyword>
<gene>
    <name evidence="9" type="primary">trpF</name>
    <name evidence="11" type="ORF">EW142_08470</name>
</gene>
<evidence type="ECO:0000313" key="11">
    <source>
        <dbReference type="EMBL" id="TAI46730.1"/>
    </source>
</evidence>
<dbReference type="GO" id="GO:0004640">
    <property type="term" value="F:phosphoribosylanthranilate isomerase activity"/>
    <property type="evidence" value="ECO:0007669"/>
    <property type="project" value="UniProtKB-UniRule"/>
</dbReference>
<comment type="catalytic activity">
    <reaction evidence="1 9">
        <text>N-(5-phospho-beta-D-ribosyl)anthranilate = 1-(2-carboxyphenylamino)-1-deoxy-D-ribulose 5-phosphate</text>
        <dbReference type="Rhea" id="RHEA:21540"/>
        <dbReference type="ChEBI" id="CHEBI:18277"/>
        <dbReference type="ChEBI" id="CHEBI:58613"/>
        <dbReference type="EC" id="5.3.1.24"/>
    </reaction>
</comment>
<dbReference type="EC" id="5.3.1.24" evidence="3 9"/>
<dbReference type="Proteomes" id="UP000291981">
    <property type="component" value="Unassembled WGS sequence"/>
</dbReference>
<comment type="pathway">
    <text evidence="2 9">Amino-acid biosynthesis; L-tryptophan biosynthesis; L-tryptophan from chorismate: step 3/5.</text>
</comment>
<evidence type="ECO:0000256" key="8">
    <source>
        <dbReference type="ARBA" id="ARBA00023235"/>
    </source>
</evidence>
<comment type="similarity">
    <text evidence="9">Belongs to the TrpF family.</text>
</comment>
<evidence type="ECO:0000256" key="6">
    <source>
        <dbReference type="ARBA" id="ARBA00022822"/>
    </source>
</evidence>
<dbReference type="InterPro" id="IPR001240">
    <property type="entry name" value="PRAI_dom"/>
</dbReference>
<keyword evidence="12" id="KW-1185">Reference proteome</keyword>
<dbReference type="PANTHER" id="PTHR42894:SF1">
    <property type="entry name" value="N-(5'-PHOSPHORIBOSYL)ANTHRANILATE ISOMERASE"/>
    <property type="match status" value="1"/>
</dbReference>
<dbReference type="InterPro" id="IPR013785">
    <property type="entry name" value="Aldolase_TIM"/>
</dbReference>
<evidence type="ECO:0000256" key="2">
    <source>
        <dbReference type="ARBA" id="ARBA00004664"/>
    </source>
</evidence>
<evidence type="ECO:0000256" key="9">
    <source>
        <dbReference type="HAMAP-Rule" id="MF_00135"/>
    </source>
</evidence>
<feature type="domain" description="N-(5'phosphoribosyl) anthranilate isomerase (PRAI)" evidence="10">
    <location>
        <begin position="13"/>
        <end position="87"/>
    </location>
</feature>
<sequence>MKLKVCGMKYNPKEVAELQPNYLGFIFWEPSSRYFEGRMPELPSNIKKIGVFVDAPLEEVRDKVKKYNLDGVQLHGNETPDYCERLRHAELVSASHDGVPEPPLPKRQQVRNDPLEIIKVFSMKDEFDFSTLTAYEEVCDYFLFDTKGKLPGGNGYTFDWSILVDYPSTKPFFLSGGIGLEEVEKLKLFLESPASTYCHAIDVNSRFETKPGLKNIEKLSTFKKLLFENESIKTENP</sequence>
<keyword evidence="8 9" id="KW-0413">Isomerase</keyword>
<dbReference type="PANTHER" id="PTHR42894">
    <property type="entry name" value="N-(5'-PHOSPHORIBOSYL)ANTHRANILATE ISOMERASE"/>
    <property type="match status" value="1"/>
</dbReference>
<name>A0A4V2HS80_9FLAO</name>
<feature type="domain" description="N-(5'phosphoribosyl) anthranilate isomerase (PRAI)" evidence="10">
    <location>
        <begin position="113"/>
        <end position="222"/>
    </location>
</feature>
<dbReference type="SUPFAM" id="SSF51366">
    <property type="entry name" value="Ribulose-phoshate binding barrel"/>
    <property type="match status" value="1"/>
</dbReference>
<dbReference type="InterPro" id="IPR011060">
    <property type="entry name" value="RibuloseP-bd_barrel"/>
</dbReference>
<dbReference type="GO" id="GO:0000162">
    <property type="term" value="P:L-tryptophan biosynthetic process"/>
    <property type="evidence" value="ECO:0007669"/>
    <property type="project" value="UniProtKB-UniRule"/>
</dbReference>